<dbReference type="RefSeq" id="WP_082924498.1">
    <property type="nucleotide sequence ID" value="NZ_BMIO01000001.1"/>
</dbReference>
<comment type="caution">
    <text evidence="6">The sequence shown here is derived from an EMBL/GenBank/DDBJ whole genome shotgun (WGS) entry which is preliminary data.</text>
</comment>
<accession>A0A916Y7J4</accession>
<dbReference type="EMBL" id="BMIO01000001">
    <property type="protein sequence ID" value="GGD33246.1"/>
    <property type="molecule type" value="Genomic_DNA"/>
</dbReference>
<dbReference type="AlphaFoldDB" id="A0A916Y7J4"/>
<dbReference type="PANTHER" id="PTHR35889">
    <property type="entry name" value="CYCLOINULO-OLIGOSACCHARIDE FRUCTANOTRANSFERASE-RELATED"/>
    <property type="match status" value="1"/>
</dbReference>
<dbReference type="PROSITE" id="PS51007">
    <property type="entry name" value="CYTC"/>
    <property type="match status" value="1"/>
</dbReference>
<dbReference type="GO" id="GO:0046872">
    <property type="term" value="F:metal ion binding"/>
    <property type="evidence" value="ECO:0007669"/>
    <property type="project" value="UniProtKB-KW"/>
</dbReference>
<dbReference type="SUPFAM" id="SSF46626">
    <property type="entry name" value="Cytochrome c"/>
    <property type="match status" value="1"/>
</dbReference>
<evidence type="ECO:0000313" key="6">
    <source>
        <dbReference type="EMBL" id="GGD33246.1"/>
    </source>
</evidence>
<evidence type="ECO:0000256" key="2">
    <source>
        <dbReference type="ARBA" id="ARBA00022723"/>
    </source>
</evidence>
<proteinExistence type="predicted"/>
<evidence type="ECO:0000256" key="3">
    <source>
        <dbReference type="ARBA" id="ARBA00023004"/>
    </source>
</evidence>
<reference evidence="6 7" key="1">
    <citation type="journal article" date="2014" name="Int. J. Syst. Evol. Microbiol.">
        <title>Complete genome sequence of Corynebacterium casei LMG S-19264T (=DSM 44701T), isolated from a smear-ripened cheese.</title>
        <authorList>
            <consortium name="US DOE Joint Genome Institute (JGI-PGF)"/>
            <person name="Walter F."/>
            <person name="Albersmeier A."/>
            <person name="Kalinowski J."/>
            <person name="Ruckert C."/>
        </authorList>
    </citation>
    <scope>NUCLEOTIDE SEQUENCE [LARGE SCALE GENOMIC DNA]</scope>
    <source>
        <strain evidence="6 7">CGMCC 1.15358</strain>
    </source>
</reference>
<keyword evidence="1 4" id="KW-0349">Heme</keyword>
<evidence type="ECO:0000259" key="5">
    <source>
        <dbReference type="PROSITE" id="PS51007"/>
    </source>
</evidence>
<name>A0A916Y7J4_9SPHN</name>
<evidence type="ECO:0000256" key="4">
    <source>
        <dbReference type="PROSITE-ProRule" id="PRU00433"/>
    </source>
</evidence>
<protein>
    <recommendedName>
        <fullName evidence="5">Cytochrome c domain-containing protein</fullName>
    </recommendedName>
</protein>
<feature type="domain" description="Cytochrome c" evidence="5">
    <location>
        <begin position="27"/>
        <end position="137"/>
    </location>
</feature>
<dbReference type="Proteomes" id="UP000598997">
    <property type="component" value="Unassembled WGS sequence"/>
</dbReference>
<dbReference type="PROSITE" id="PS51257">
    <property type="entry name" value="PROKAR_LIPOPROTEIN"/>
    <property type="match status" value="1"/>
</dbReference>
<dbReference type="GO" id="GO:0020037">
    <property type="term" value="F:heme binding"/>
    <property type="evidence" value="ECO:0007669"/>
    <property type="project" value="InterPro"/>
</dbReference>
<keyword evidence="2 4" id="KW-0479">Metal-binding</keyword>
<sequence>MKSNLTIMSLLLLAGCSGGSEEATAPVEEMATPSLFAEKVAPTLQAQCATCHLTGQEQGNISLVPAKAIESLVGVPSQEAPDILRVKAGDPDASYLVMKIEGTHLDHGGNGVRMPFGAAPLTDQQIADIRQWIAEGAKP</sequence>
<evidence type="ECO:0000256" key="1">
    <source>
        <dbReference type="ARBA" id="ARBA00022617"/>
    </source>
</evidence>
<organism evidence="6 7">
    <name type="scientific">Croceicoccus pelagius</name>
    <dbReference type="NCBI Taxonomy" id="1703341"/>
    <lineage>
        <taxon>Bacteria</taxon>
        <taxon>Pseudomonadati</taxon>
        <taxon>Pseudomonadota</taxon>
        <taxon>Alphaproteobacteria</taxon>
        <taxon>Sphingomonadales</taxon>
        <taxon>Erythrobacteraceae</taxon>
        <taxon>Croceicoccus</taxon>
    </lineage>
</organism>
<dbReference type="PANTHER" id="PTHR35889:SF3">
    <property type="entry name" value="F-BOX DOMAIN-CONTAINING PROTEIN"/>
    <property type="match status" value="1"/>
</dbReference>
<keyword evidence="7" id="KW-1185">Reference proteome</keyword>
<dbReference type="InterPro" id="IPR009056">
    <property type="entry name" value="Cyt_c-like_dom"/>
</dbReference>
<evidence type="ECO:0000313" key="7">
    <source>
        <dbReference type="Proteomes" id="UP000598997"/>
    </source>
</evidence>
<gene>
    <name evidence="6" type="ORF">GCM10010989_04160</name>
</gene>
<keyword evidence="3 4" id="KW-0408">Iron</keyword>
<dbReference type="Gene3D" id="1.10.760.10">
    <property type="entry name" value="Cytochrome c-like domain"/>
    <property type="match status" value="1"/>
</dbReference>
<dbReference type="InterPro" id="IPR036909">
    <property type="entry name" value="Cyt_c-like_dom_sf"/>
</dbReference>
<dbReference type="GO" id="GO:0009055">
    <property type="term" value="F:electron transfer activity"/>
    <property type="evidence" value="ECO:0007669"/>
    <property type="project" value="InterPro"/>
</dbReference>